<dbReference type="GO" id="GO:0008202">
    <property type="term" value="P:steroid metabolic process"/>
    <property type="evidence" value="ECO:0007669"/>
    <property type="project" value="TreeGrafter"/>
</dbReference>
<accession>A0A139HLE1</accession>
<evidence type="ECO:0000259" key="6">
    <source>
        <dbReference type="PROSITE" id="PS51387"/>
    </source>
</evidence>
<reference evidence="7 8" key="1">
    <citation type="submission" date="2015-07" db="EMBL/GenBank/DDBJ databases">
        <title>Comparative genomics of the Sigatoka disease complex on banana suggests a link between parallel evolutionary changes in Pseudocercospora fijiensis and Pseudocercospora eumusae and increased virulence on the banana host.</title>
        <authorList>
            <person name="Chang T.-C."/>
            <person name="Salvucci A."/>
            <person name="Crous P.W."/>
            <person name="Stergiopoulos I."/>
        </authorList>
    </citation>
    <scope>NUCLEOTIDE SEQUENCE [LARGE SCALE GENOMIC DNA]</scope>
    <source>
        <strain evidence="7 8">CBS 114824</strain>
    </source>
</reference>
<comment type="caution">
    <text evidence="7">The sequence shown here is derived from an EMBL/GenBank/DDBJ whole genome shotgun (WGS) entry which is preliminary data.</text>
</comment>
<dbReference type="GO" id="GO:0050614">
    <property type="term" value="F:Delta24-sterol reductase activity"/>
    <property type="evidence" value="ECO:0007669"/>
    <property type="project" value="UniProtKB-EC"/>
</dbReference>
<dbReference type="GO" id="GO:0016020">
    <property type="term" value="C:membrane"/>
    <property type="evidence" value="ECO:0007669"/>
    <property type="project" value="UniProtKB-SubCell"/>
</dbReference>
<evidence type="ECO:0000256" key="4">
    <source>
        <dbReference type="ARBA" id="ARBA00022989"/>
    </source>
</evidence>
<dbReference type="InterPro" id="IPR016169">
    <property type="entry name" value="FAD-bd_PCMH_sub2"/>
</dbReference>
<dbReference type="Gene3D" id="3.30.465.10">
    <property type="match status" value="1"/>
</dbReference>
<keyword evidence="8" id="KW-1185">Reference proteome</keyword>
<dbReference type="EC" id="1.3.1.72" evidence="2"/>
<dbReference type="InterPro" id="IPR006094">
    <property type="entry name" value="Oxid_FAD_bind_N"/>
</dbReference>
<dbReference type="PROSITE" id="PS51387">
    <property type="entry name" value="FAD_PCMH"/>
    <property type="match status" value="1"/>
</dbReference>
<gene>
    <name evidence="7" type="ORF">AC578_4803</name>
</gene>
<dbReference type="GO" id="GO:0071949">
    <property type="term" value="F:FAD binding"/>
    <property type="evidence" value="ECO:0007669"/>
    <property type="project" value="InterPro"/>
</dbReference>
<name>A0A139HLE1_9PEZI</name>
<dbReference type="PANTHER" id="PTHR10801:SF10">
    <property type="entry name" value="FAD BINDING DOMAIN PROTEIN (AFU_ORTHOLOGUE AFUA_6G14300)"/>
    <property type="match status" value="1"/>
</dbReference>
<evidence type="ECO:0000313" key="8">
    <source>
        <dbReference type="Proteomes" id="UP000070133"/>
    </source>
</evidence>
<dbReference type="Proteomes" id="UP000070133">
    <property type="component" value="Unassembled WGS sequence"/>
</dbReference>
<dbReference type="SUPFAM" id="SSF56176">
    <property type="entry name" value="FAD-binding/transporter-associated domain-like"/>
    <property type="match status" value="1"/>
</dbReference>
<dbReference type="InterPro" id="IPR016166">
    <property type="entry name" value="FAD-bd_PCMH"/>
</dbReference>
<keyword evidence="4" id="KW-1133">Transmembrane helix</keyword>
<dbReference type="GO" id="GO:0005737">
    <property type="term" value="C:cytoplasm"/>
    <property type="evidence" value="ECO:0007669"/>
    <property type="project" value="TreeGrafter"/>
</dbReference>
<protein>
    <recommendedName>
        <fullName evidence="2">Delta(24)-sterol reductase</fullName>
        <ecNumber evidence="2">1.3.1.72</ecNumber>
    </recommendedName>
</protein>
<dbReference type="Pfam" id="PF01565">
    <property type="entry name" value="FAD_binding_4"/>
    <property type="match status" value="1"/>
</dbReference>
<evidence type="ECO:0000256" key="5">
    <source>
        <dbReference type="ARBA" id="ARBA00023136"/>
    </source>
</evidence>
<sequence>MARAPISCQESRLSLKWVPLTIHLYSSGRRAMKPISRVRALADGFICSKCLRKARRSGFPTLNALSRRKQSSLTPGRFRSVAQSINGPHEQRRGLLTRGGTEPTTLEAHQREVDQISERVRGFYERKEKFRIYHGSTNSTRKSAIGRDPKTVVDTSRLNHVVSVDVDRRTALVEPNVPMDRLVEETLKYGLVPPVVMEFPGITVGGGYAGTAGESSSFKHGFFDRTLNKAEIVLANGDVVTASEAQNADLFRGAAGAVGTLGVTTMVEIQLMKATKFVEATYHPVTSMQDAIVKLQDFTSRPKDFDYIDGIMYSQTSGAIVTGRMTDEPSTGGHTQRFSNPKDPWFYLYVKEKISSTTQPSPDAIPLPDYLFRYDRGGFWVGQAPFDYFRFPFNNWSRSWLDDFLHTRMLYNALHASGRSEQMIIQDLALPYDTAAEFVTRMDRLTGIWPLWLCPLQQSPHPTMHPHYEAYEADGKTLKPMLNIGLWGKAPPTHEGFVNANRSIEATLQELQGMKWLYAQTYSPEDEFWKDFDRSWYESLRKKYHATSLPTVWEKVHVDLQADMKARESGGLAKKLKDTWPVPGIVGLRRSIQSKDYVQARNPAWKDWVPSSEA</sequence>
<dbReference type="AlphaFoldDB" id="A0A139HLE1"/>
<keyword evidence="3" id="KW-0812">Transmembrane</keyword>
<dbReference type="InterPro" id="IPR036318">
    <property type="entry name" value="FAD-bd_PCMH-like_sf"/>
</dbReference>
<evidence type="ECO:0000256" key="2">
    <source>
        <dbReference type="ARBA" id="ARBA00012405"/>
    </source>
</evidence>
<dbReference type="GO" id="GO:0000246">
    <property type="term" value="F:Delta24(24-1) sterol reductase activity"/>
    <property type="evidence" value="ECO:0007669"/>
    <property type="project" value="TreeGrafter"/>
</dbReference>
<keyword evidence="5" id="KW-0472">Membrane</keyword>
<evidence type="ECO:0000256" key="3">
    <source>
        <dbReference type="ARBA" id="ARBA00022692"/>
    </source>
</evidence>
<dbReference type="OrthoDB" id="415825at2759"/>
<proteinExistence type="predicted"/>
<dbReference type="STRING" id="321146.A0A139HLE1"/>
<dbReference type="PANTHER" id="PTHR10801">
    <property type="entry name" value="24-DEHYDROCHOLESTEROL REDUCTASE"/>
    <property type="match status" value="1"/>
</dbReference>
<organism evidence="7 8">
    <name type="scientific">Pseudocercospora eumusae</name>
    <dbReference type="NCBI Taxonomy" id="321146"/>
    <lineage>
        <taxon>Eukaryota</taxon>
        <taxon>Fungi</taxon>
        <taxon>Dikarya</taxon>
        <taxon>Ascomycota</taxon>
        <taxon>Pezizomycotina</taxon>
        <taxon>Dothideomycetes</taxon>
        <taxon>Dothideomycetidae</taxon>
        <taxon>Mycosphaerellales</taxon>
        <taxon>Mycosphaerellaceae</taxon>
        <taxon>Pseudocercospora</taxon>
    </lineage>
</organism>
<feature type="domain" description="FAD-binding PCMH-type" evidence="6">
    <location>
        <begin position="98"/>
        <end position="274"/>
    </location>
</feature>
<dbReference type="FunFam" id="3.30.465.10:FF:000031">
    <property type="entry name" value="FAD binding domain protein"/>
    <property type="match status" value="1"/>
</dbReference>
<comment type="subcellular location">
    <subcellularLocation>
        <location evidence="1">Membrane</location>
        <topology evidence="1">Single-pass membrane protein</topology>
    </subcellularLocation>
</comment>
<evidence type="ECO:0000313" key="7">
    <source>
        <dbReference type="EMBL" id="KXT03226.1"/>
    </source>
</evidence>
<evidence type="ECO:0000256" key="1">
    <source>
        <dbReference type="ARBA" id="ARBA00004167"/>
    </source>
</evidence>
<dbReference type="InterPro" id="IPR040165">
    <property type="entry name" value="Diminuto-like"/>
</dbReference>
<dbReference type="EMBL" id="LFZN01000032">
    <property type="protein sequence ID" value="KXT03226.1"/>
    <property type="molecule type" value="Genomic_DNA"/>
</dbReference>